<sequence length="361" mass="39588">MLESLAPLGVSALIFGGCCSNVYALEAILKHEPDSGLLITLMQFIIVALSAYPTQSKSGSLLKRPNIPFRKLAASAAMFYAVNMLNNWAFAFDISVPVHIILRSFGSVTTMAAGWIRGKKYSLLQVLSVVVLTVGVIISAWADALMKGKNLDAKITTTTGQSFEMGLMVLLVAQVLSSFMGVYVQDIYADHGKHWDENLFYSHFLSLPMFLPLLPTLRTQFIRLQQSPQFIPPQALSSSIPHWLIKNLPHTPRSVYMLFLNSITQLACITGVNLLGANSSAVTVTIVLNVRKLVSWILSIWMFGNRLSGMMVVGAVLVFGSGALYGWETNIGIKRRERREVAGSKEDGVTMNGTGGREKEL</sequence>
<dbReference type="NCBIfam" id="TIGR00803">
    <property type="entry name" value="nst"/>
    <property type="match status" value="1"/>
</dbReference>
<dbReference type="GO" id="GO:0005789">
    <property type="term" value="C:endoplasmic reticulum membrane"/>
    <property type="evidence" value="ECO:0007669"/>
    <property type="project" value="TreeGrafter"/>
</dbReference>
<keyword evidence="2" id="KW-0813">Transport</keyword>
<feature type="transmembrane region" description="Helical" evidence="8">
    <location>
        <begin position="123"/>
        <end position="142"/>
    </location>
</feature>
<dbReference type="InterPro" id="IPR013657">
    <property type="entry name" value="SCL35B1-4/HUT1"/>
</dbReference>
<dbReference type="OrthoDB" id="999962at2759"/>
<dbReference type="GO" id="GO:0005464">
    <property type="term" value="F:UDP-xylose transmembrane transporter activity"/>
    <property type="evidence" value="ECO:0007669"/>
    <property type="project" value="TreeGrafter"/>
</dbReference>
<evidence type="ECO:0000256" key="6">
    <source>
        <dbReference type="ARBA" id="ARBA00023136"/>
    </source>
</evidence>
<dbReference type="EMBL" id="MU007010">
    <property type="protein sequence ID" value="KAF2436473.1"/>
    <property type="molecule type" value="Genomic_DNA"/>
</dbReference>
<comment type="caution">
    <text evidence="9">The sequence shown here is derived from an EMBL/GenBank/DDBJ whole genome shotgun (WGS) entry which is preliminary data.</text>
</comment>
<keyword evidence="4 8" id="KW-0812">Transmembrane</keyword>
<dbReference type="PANTHER" id="PTHR10778">
    <property type="entry name" value="SOLUTE CARRIER FAMILY 35 MEMBER B"/>
    <property type="match status" value="1"/>
</dbReference>
<dbReference type="Proteomes" id="UP000800235">
    <property type="component" value="Unassembled WGS sequence"/>
</dbReference>
<dbReference type="GO" id="GO:0005462">
    <property type="term" value="F:UDP-N-acetylglucosamine transmembrane transporter activity"/>
    <property type="evidence" value="ECO:0007669"/>
    <property type="project" value="TreeGrafter"/>
</dbReference>
<name>A0A9P4P4A3_9PEZI</name>
<reference evidence="9" key="1">
    <citation type="journal article" date="2020" name="Stud. Mycol.">
        <title>101 Dothideomycetes genomes: a test case for predicting lifestyles and emergence of pathogens.</title>
        <authorList>
            <person name="Haridas S."/>
            <person name="Albert R."/>
            <person name="Binder M."/>
            <person name="Bloem J."/>
            <person name="Labutti K."/>
            <person name="Salamov A."/>
            <person name="Andreopoulos B."/>
            <person name="Baker S."/>
            <person name="Barry K."/>
            <person name="Bills G."/>
            <person name="Bluhm B."/>
            <person name="Cannon C."/>
            <person name="Castanera R."/>
            <person name="Culley D."/>
            <person name="Daum C."/>
            <person name="Ezra D."/>
            <person name="Gonzalez J."/>
            <person name="Henrissat B."/>
            <person name="Kuo A."/>
            <person name="Liang C."/>
            <person name="Lipzen A."/>
            <person name="Lutzoni F."/>
            <person name="Magnuson J."/>
            <person name="Mondo S."/>
            <person name="Nolan M."/>
            <person name="Ohm R."/>
            <person name="Pangilinan J."/>
            <person name="Park H.-J."/>
            <person name="Ramirez L."/>
            <person name="Alfaro M."/>
            <person name="Sun H."/>
            <person name="Tritt A."/>
            <person name="Yoshinaga Y."/>
            <person name="Zwiers L.-H."/>
            <person name="Turgeon B."/>
            <person name="Goodwin S."/>
            <person name="Spatafora J."/>
            <person name="Crous P."/>
            <person name="Grigoriev I."/>
        </authorList>
    </citation>
    <scope>NUCLEOTIDE SEQUENCE</scope>
    <source>
        <strain evidence="9">CBS 130266</strain>
    </source>
</reference>
<evidence type="ECO:0000256" key="2">
    <source>
        <dbReference type="ARBA" id="ARBA00022448"/>
    </source>
</evidence>
<keyword evidence="10" id="KW-1185">Reference proteome</keyword>
<keyword evidence="5 8" id="KW-1133">Transmembrane helix</keyword>
<evidence type="ECO:0000256" key="7">
    <source>
        <dbReference type="SAM" id="MobiDB-lite"/>
    </source>
</evidence>
<feature type="region of interest" description="Disordered" evidence="7">
    <location>
        <begin position="342"/>
        <end position="361"/>
    </location>
</feature>
<evidence type="ECO:0000256" key="5">
    <source>
        <dbReference type="ARBA" id="ARBA00022989"/>
    </source>
</evidence>
<dbReference type="AlphaFoldDB" id="A0A9P4P4A3"/>
<evidence type="ECO:0000256" key="1">
    <source>
        <dbReference type="ARBA" id="ARBA00004127"/>
    </source>
</evidence>
<gene>
    <name evidence="9" type="ORF">EJ08DRAFT_147948</name>
</gene>
<comment type="subcellular location">
    <subcellularLocation>
        <location evidence="1">Endomembrane system</location>
        <topology evidence="1">Multi-pass membrane protein</topology>
    </subcellularLocation>
</comment>
<proteinExistence type="predicted"/>
<feature type="transmembrane region" description="Helical" evidence="8">
    <location>
        <begin position="309"/>
        <end position="327"/>
    </location>
</feature>
<feature type="transmembrane region" description="Helical" evidence="8">
    <location>
        <begin position="162"/>
        <end position="184"/>
    </location>
</feature>
<dbReference type="InterPro" id="IPR037185">
    <property type="entry name" value="EmrE-like"/>
</dbReference>
<protein>
    <submittedName>
        <fullName evidence="9">UAA transporter</fullName>
    </submittedName>
</protein>
<evidence type="ECO:0000256" key="8">
    <source>
        <dbReference type="SAM" id="Phobius"/>
    </source>
</evidence>
<dbReference type="SUPFAM" id="SSF103481">
    <property type="entry name" value="Multidrug resistance efflux transporter EmrE"/>
    <property type="match status" value="1"/>
</dbReference>
<dbReference type="GO" id="GO:0000139">
    <property type="term" value="C:Golgi membrane"/>
    <property type="evidence" value="ECO:0007669"/>
    <property type="project" value="TreeGrafter"/>
</dbReference>
<feature type="transmembrane region" description="Helical" evidence="8">
    <location>
        <begin position="199"/>
        <end position="217"/>
    </location>
</feature>
<organism evidence="9 10">
    <name type="scientific">Tothia fuscella</name>
    <dbReference type="NCBI Taxonomy" id="1048955"/>
    <lineage>
        <taxon>Eukaryota</taxon>
        <taxon>Fungi</taxon>
        <taxon>Dikarya</taxon>
        <taxon>Ascomycota</taxon>
        <taxon>Pezizomycotina</taxon>
        <taxon>Dothideomycetes</taxon>
        <taxon>Pleosporomycetidae</taxon>
        <taxon>Venturiales</taxon>
        <taxon>Cylindrosympodiaceae</taxon>
        <taxon>Tothia</taxon>
    </lineage>
</organism>
<feature type="transmembrane region" description="Helical" evidence="8">
    <location>
        <begin position="72"/>
        <end position="90"/>
    </location>
</feature>
<evidence type="ECO:0000256" key="3">
    <source>
        <dbReference type="ARBA" id="ARBA00022597"/>
    </source>
</evidence>
<keyword evidence="3" id="KW-0762">Sugar transport</keyword>
<keyword evidence="6 8" id="KW-0472">Membrane</keyword>
<feature type="transmembrane region" description="Helical" evidence="8">
    <location>
        <begin position="34"/>
        <end position="52"/>
    </location>
</feature>
<dbReference type="PANTHER" id="PTHR10778:SF4">
    <property type="entry name" value="NUCLEOTIDE SUGAR TRANSPORTER SLC35B4"/>
    <property type="match status" value="1"/>
</dbReference>
<accession>A0A9P4P4A3</accession>
<dbReference type="Pfam" id="PF08449">
    <property type="entry name" value="UAA"/>
    <property type="match status" value="1"/>
</dbReference>
<evidence type="ECO:0000256" key="4">
    <source>
        <dbReference type="ARBA" id="ARBA00022692"/>
    </source>
</evidence>
<evidence type="ECO:0000313" key="10">
    <source>
        <dbReference type="Proteomes" id="UP000800235"/>
    </source>
</evidence>
<evidence type="ECO:0000313" key="9">
    <source>
        <dbReference type="EMBL" id="KAF2436473.1"/>
    </source>
</evidence>